<dbReference type="WBParaSite" id="GPUH_0000905401-mRNA-1">
    <property type="protein sequence ID" value="GPUH_0000905401-mRNA-1"/>
    <property type="gene ID" value="GPUH_0000905401"/>
</dbReference>
<accession>A0A183DK03</accession>
<evidence type="ECO:0000313" key="2">
    <source>
        <dbReference type="EMBL" id="VDK67595.1"/>
    </source>
</evidence>
<proteinExistence type="predicted"/>
<sequence length="73" mass="7956">MLLQFPGVVESIFNAIDEISREATKILHRPQEENGDDERVPNGGNSSSSTGTTGCADGEHQSLQAILFFCLEF</sequence>
<organism evidence="4">
    <name type="scientific">Gongylonema pulchrum</name>
    <dbReference type="NCBI Taxonomy" id="637853"/>
    <lineage>
        <taxon>Eukaryota</taxon>
        <taxon>Metazoa</taxon>
        <taxon>Ecdysozoa</taxon>
        <taxon>Nematoda</taxon>
        <taxon>Chromadorea</taxon>
        <taxon>Rhabditida</taxon>
        <taxon>Spirurina</taxon>
        <taxon>Spiruromorpha</taxon>
        <taxon>Spiruroidea</taxon>
        <taxon>Gongylonematidae</taxon>
        <taxon>Gongylonema</taxon>
    </lineage>
</organism>
<feature type="compositionally biased region" description="Basic and acidic residues" evidence="1">
    <location>
        <begin position="27"/>
        <end position="40"/>
    </location>
</feature>
<name>A0A183DK03_9BILA</name>
<gene>
    <name evidence="2" type="ORF">GPUH_LOCUS9046</name>
</gene>
<dbReference type="EMBL" id="UYRT01028341">
    <property type="protein sequence ID" value="VDK67595.1"/>
    <property type="molecule type" value="Genomic_DNA"/>
</dbReference>
<feature type="compositionally biased region" description="Low complexity" evidence="1">
    <location>
        <begin position="42"/>
        <end position="54"/>
    </location>
</feature>
<dbReference type="AlphaFoldDB" id="A0A183DK03"/>
<feature type="region of interest" description="Disordered" evidence="1">
    <location>
        <begin position="27"/>
        <end position="57"/>
    </location>
</feature>
<evidence type="ECO:0000313" key="4">
    <source>
        <dbReference type="WBParaSite" id="GPUH_0000905401-mRNA-1"/>
    </source>
</evidence>
<reference evidence="4" key="1">
    <citation type="submission" date="2016-06" db="UniProtKB">
        <authorList>
            <consortium name="WormBaseParasite"/>
        </authorList>
    </citation>
    <scope>IDENTIFICATION</scope>
</reference>
<evidence type="ECO:0000256" key="1">
    <source>
        <dbReference type="SAM" id="MobiDB-lite"/>
    </source>
</evidence>
<evidence type="ECO:0000313" key="3">
    <source>
        <dbReference type="Proteomes" id="UP000271098"/>
    </source>
</evidence>
<dbReference type="Proteomes" id="UP000271098">
    <property type="component" value="Unassembled WGS sequence"/>
</dbReference>
<protein>
    <submittedName>
        <fullName evidence="2 4">Uncharacterized protein</fullName>
    </submittedName>
</protein>
<reference evidence="2 3" key="2">
    <citation type="submission" date="2018-11" db="EMBL/GenBank/DDBJ databases">
        <authorList>
            <consortium name="Pathogen Informatics"/>
        </authorList>
    </citation>
    <scope>NUCLEOTIDE SEQUENCE [LARGE SCALE GENOMIC DNA]</scope>
</reference>
<keyword evidence="3" id="KW-1185">Reference proteome</keyword>